<comment type="caution">
    <text evidence="1">The sequence shown here is derived from an EMBL/GenBank/DDBJ whole genome shotgun (WGS) entry which is preliminary data.</text>
</comment>
<organism evidence="1 2">
    <name type="scientific">Undibacterium aquatile</name>
    <dbReference type="NCBI Taxonomy" id="1537398"/>
    <lineage>
        <taxon>Bacteria</taxon>
        <taxon>Pseudomonadati</taxon>
        <taxon>Pseudomonadota</taxon>
        <taxon>Betaproteobacteria</taxon>
        <taxon>Burkholderiales</taxon>
        <taxon>Oxalobacteraceae</taxon>
        <taxon>Undibacterium</taxon>
    </lineage>
</organism>
<accession>A0ABR6XHP2</accession>
<proteinExistence type="predicted"/>
<name>A0ABR6XHP2_9BURK</name>
<dbReference type="RefSeq" id="WP_190480177.1">
    <property type="nucleotide sequence ID" value="NZ_JACOFT010000005.1"/>
</dbReference>
<evidence type="ECO:0000313" key="2">
    <source>
        <dbReference type="Proteomes" id="UP000637632"/>
    </source>
</evidence>
<gene>
    <name evidence="1" type="ORF">H8K26_13305</name>
</gene>
<dbReference type="Proteomes" id="UP000637632">
    <property type="component" value="Unassembled WGS sequence"/>
</dbReference>
<protein>
    <submittedName>
        <fullName evidence="1">Uncharacterized protein</fullName>
    </submittedName>
</protein>
<keyword evidence="2" id="KW-1185">Reference proteome</keyword>
<evidence type="ECO:0000313" key="1">
    <source>
        <dbReference type="EMBL" id="MBC3812417.1"/>
    </source>
</evidence>
<sequence>MQCWSQCSSDVSNLGMAETPLQASAVCGVMPMRDDAREVGGGFLLAISSCA</sequence>
<dbReference type="EMBL" id="JACOFT010000005">
    <property type="protein sequence ID" value="MBC3812417.1"/>
    <property type="molecule type" value="Genomic_DNA"/>
</dbReference>
<reference evidence="1 2" key="1">
    <citation type="submission" date="2020-08" db="EMBL/GenBank/DDBJ databases">
        <title>Novel species isolated from subtropical streams in China.</title>
        <authorList>
            <person name="Lu H."/>
        </authorList>
    </citation>
    <scope>NUCLEOTIDE SEQUENCE [LARGE SCALE GENOMIC DNA]</scope>
    <source>
        <strain evidence="1 2">CCTCC AB 2015119</strain>
    </source>
</reference>